<protein>
    <recommendedName>
        <fullName evidence="7">G-protein coupled receptors family 3 profile domain-containing protein</fullName>
    </recommendedName>
</protein>
<keyword evidence="3 6" id="KW-1133">Transmembrane helix</keyword>
<dbReference type="InterPro" id="IPR050726">
    <property type="entry name" value="mGluR"/>
</dbReference>
<dbReference type="PROSITE" id="PS50259">
    <property type="entry name" value="G_PROTEIN_RECEP_F3_4"/>
    <property type="match status" value="1"/>
</dbReference>
<sequence>MDENAIFLNYWVYPKRSSIYKIEVPPGAKKGISGSISETFNVGINKYIKNNKQIASQKFIEYITSKDIQRKFVKKATIVSLIKDIYYEEEVCKYYNCELYHSIQLTGRPINKEYENYSEKFRKFIYEFLYGKETAANALKKANNLKTIHYISLNTKDNKTGFVTFIFLIIITCIMLLSLIFLFIENYNPFFKFLPQDLWIMSILGNIFIIGSCFIKYGEVTNLKCYLNTIFLSFGFTISYSPILYKLIINFSEENKKAKWISEHKYLFFSFLFSIDILIFIFSATQPFNIINKMDGDGIVYQTCEIKKLRILIYFLMIGYKFIFMFTVFLFMFLEWNVEEIHYDLKFIISGLYIIIISIFISFVLKITVFNDFKSDFLIRITVIMSAVFFNYFFLYGYRIILGLFHKKDLRMTFINQINKNFINSGSTNQNSATSKYKSTIYTKNFEFNNNNDSVSENNFNSAKSDYSRHSFLSPTFSKFLEYHNRKSLNEYKIYENYDINTTNHF</sequence>
<comment type="subcellular location">
    <subcellularLocation>
        <location evidence="1">Membrane</location>
        <topology evidence="1">Multi-pass membrane protein</topology>
    </subcellularLocation>
</comment>
<dbReference type="Pfam" id="PF00003">
    <property type="entry name" value="7tm_3"/>
    <property type="match status" value="1"/>
</dbReference>
<dbReference type="GO" id="GO:0004930">
    <property type="term" value="F:G protein-coupled receptor activity"/>
    <property type="evidence" value="ECO:0007669"/>
    <property type="project" value="InterPro"/>
</dbReference>
<evidence type="ECO:0000256" key="6">
    <source>
        <dbReference type="SAM" id="Phobius"/>
    </source>
</evidence>
<evidence type="ECO:0000313" key="8">
    <source>
        <dbReference type="EMBL" id="ORX86782.1"/>
    </source>
</evidence>
<dbReference type="AlphaFoldDB" id="A0A1Y1XM24"/>
<dbReference type="Gene3D" id="3.40.190.10">
    <property type="entry name" value="Periplasmic binding protein-like II"/>
    <property type="match status" value="2"/>
</dbReference>
<feature type="transmembrane region" description="Helical" evidence="6">
    <location>
        <begin position="265"/>
        <end position="284"/>
    </location>
</feature>
<keyword evidence="4 6" id="KW-0472">Membrane</keyword>
<feature type="transmembrane region" description="Helical" evidence="6">
    <location>
        <begin position="377"/>
        <end position="398"/>
    </location>
</feature>
<feature type="domain" description="G-protein coupled receptors family 3 profile" evidence="7">
    <location>
        <begin position="160"/>
        <end position="406"/>
    </location>
</feature>
<reference evidence="8 9" key="2">
    <citation type="submission" date="2016-08" db="EMBL/GenBank/DDBJ databases">
        <title>Pervasive Adenine N6-methylation of Active Genes in Fungi.</title>
        <authorList>
            <consortium name="DOE Joint Genome Institute"/>
            <person name="Mondo S.J."/>
            <person name="Dannebaum R.O."/>
            <person name="Kuo R.C."/>
            <person name="Labutti K."/>
            <person name="Haridas S."/>
            <person name="Kuo A."/>
            <person name="Salamov A."/>
            <person name="Ahrendt S.R."/>
            <person name="Lipzen A."/>
            <person name="Sullivan W."/>
            <person name="Andreopoulos W.B."/>
            <person name="Clum A."/>
            <person name="Lindquist E."/>
            <person name="Daum C."/>
            <person name="Ramamoorthy G.K."/>
            <person name="Gryganskyi A."/>
            <person name="Culley D."/>
            <person name="Magnuson J.K."/>
            <person name="James T.Y."/>
            <person name="O'Malley M.A."/>
            <person name="Stajich J.E."/>
            <person name="Spatafora J.W."/>
            <person name="Visel A."/>
            <person name="Grigoriev I.V."/>
        </authorList>
    </citation>
    <scope>NUCLEOTIDE SEQUENCE [LARGE SCALE GENOMIC DNA]</scope>
    <source>
        <strain evidence="8 9">S4</strain>
    </source>
</reference>
<evidence type="ECO:0000256" key="1">
    <source>
        <dbReference type="ARBA" id="ARBA00004141"/>
    </source>
</evidence>
<evidence type="ECO:0000256" key="3">
    <source>
        <dbReference type="ARBA" id="ARBA00022989"/>
    </source>
</evidence>
<accession>A0A1Y1XM24</accession>
<feature type="transmembrane region" description="Helical" evidence="6">
    <location>
        <begin position="311"/>
        <end position="333"/>
    </location>
</feature>
<reference evidence="8 9" key="1">
    <citation type="submission" date="2016-08" db="EMBL/GenBank/DDBJ databases">
        <title>A Parts List for Fungal Cellulosomes Revealed by Comparative Genomics.</title>
        <authorList>
            <consortium name="DOE Joint Genome Institute"/>
            <person name="Haitjema C.H."/>
            <person name="Gilmore S.P."/>
            <person name="Henske J.K."/>
            <person name="Solomon K.V."/>
            <person name="De Groot R."/>
            <person name="Kuo A."/>
            <person name="Mondo S.J."/>
            <person name="Salamov A.A."/>
            <person name="Labutti K."/>
            <person name="Zhao Z."/>
            <person name="Chiniquy J."/>
            <person name="Barry K."/>
            <person name="Brewer H.M."/>
            <person name="Purvine S.O."/>
            <person name="Wright A.T."/>
            <person name="Boxma B."/>
            <person name="Van Alen T."/>
            <person name="Hackstein J.H."/>
            <person name="Baker S.E."/>
            <person name="Grigoriev I.V."/>
            <person name="O'Malley M.A."/>
        </authorList>
    </citation>
    <scope>NUCLEOTIDE SEQUENCE [LARGE SCALE GENOMIC DNA]</scope>
    <source>
        <strain evidence="8 9">S4</strain>
    </source>
</reference>
<evidence type="ECO:0000313" key="9">
    <source>
        <dbReference type="Proteomes" id="UP000193944"/>
    </source>
</evidence>
<proteinExistence type="predicted"/>
<evidence type="ECO:0000256" key="2">
    <source>
        <dbReference type="ARBA" id="ARBA00022692"/>
    </source>
</evidence>
<evidence type="ECO:0000259" key="7">
    <source>
        <dbReference type="PROSITE" id="PS50259"/>
    </source>
</evidence>
<keyword evidence="9" id="KW-1185">Reference proteome</keyword>
<dbReference type="PANTHER" id="PTHR24060">
    <property type="entry name" value="METABOTROPIC GLUTAMATE RECEPTOR"/>
    <property type="match status" value="1"/>
</dbReference>
<evidence type="ECO:0000256" key="4">
    <source>
        <dbReference type="ARBA" id="ARBA00023136"/>
    </source>
</evidence>
<dbReference type="OrthoDB" id="10550607at2759"/>
<evidence type="ECO:0000256" key="5">
    <source>
        <dbReference type="ARBA" id="ARBA00023180"/>
    </source>
</evidence>
<keyword evidence="2 6" id="KW-0812">Transmembrane</keyword>
<keyword evidence="5" id="KW-0325">Glycoprotein</keyword>
<dbReference type="EMBL" id="MCFG01000017">
    <property type="protein sequence ID" value="ORX86782.1"/>
    <property type="molecule type" value="Genomic_DNA"/>
</dbReference>
<dbReference type="Proteomes" id="UP000193944">
    <property type="component" value="Unassembled WGS sequence"/>
</dbReference>
<feature type="transmembrane region" description="Helical" evidence="6">
    <location>
        <begin position="345"/>
        <end position="365"/>
    </location>
</feature>
<comment type="caution">
    <text evidence="8">The sequence shown here is derived from an EMBL/GenBank/DDBJ whole genome shotgun (WGS) entry which is preliminary data.</text>
</comment>
<dbReference type="SUPFAM" id="SSF53850">
    <property type="entry name" value="Periplasmic binding protein-like II"/>
    <property type="match status" value="1"/>
</dbReference>
<dbReference type="GO" id="GO:0016020">
    <property type="term" value="C:membrane"/>
    <property type="evidence" value="ECO:0007669"/>
    <property type="project" value="UniProtKB-SubCell"/>
</dbReference>
<name>A0A1Y1XM24_9FUNG</name>
<dbReference type="InterPro" id="IPR017978">
    <property type="entry name" value="GPCR_3_C"/>
</dbReference>
<feature type="transmembrane region" description="Helical" evidence="6">
    <location>
        <begin position="162"/>
        <end position="184"/>
    </location>
</feature>
<feature type="transmembrane region" description="Helical" evidence="6">
    <location>
        <begin position="225"/>
        <end position="245"/>
    </location>
</feature>
<feature type="transmembrane region" description="Helical" evidence="6">
    <location>
        <begin position="199"/>
        <end position="218"/>
    </location>
</feature>
<organism evidence="8 9">
    <name type="scientific">Anaeromyces robustus</name>
    <dbReference type="NCBI Taxonomy" id="1754192"/>
    <lineage>
        <taxon>Eukaryota</taxon>
        <taxon>Fungi</taxon>
        <taxon>Fungi incertae sedis</taxon>
        <taxon>Chytridiomycota</taxon>
        <taxon>Chytridiomycota incertae sedis</taxon>
        <taxon>Neocallimastigomycetes</taxon>
        <taxon>Neocallimastigales</taxon>
        <taxon>Neocallimastigaceae</taxon>
        <taxon>Anaeromyces</taxon>
    </lineage>
</organism>
<gene>
    <name evidence="8" type="ORF">BCR32DRAFT_275138</name>
</gene>